<protein>
    <submittedName>
        <fullName evidence="3">Os08g0392700 protein</fullName>
    </submittedName>
</protein>
<dbReference type="Proteomes" id="UP000000763">
    <property type="component" value="Chromosome 8"/>
</dbReference>
<dbReference type="EMBL" id="AP008214">
    <property type="protein sequence ID" value="BAF23644.1"/>
    <property type="molecule type" value="Genomic_DNA"/>
</dbReference>
<organism evidence="2 4">
    <name type="scientific">Oryza sativa subsp. japonica</name>
    <name type="common">Rice</name>
    <dbReference type="NCBI Taxonomy" id="39947"/>
    <lineage>
        <taxon>Eukaryota</taxon>
        <taxon>Viridiplantae</taxon>
        <taxon>Streptophyta</taxon>
        <taxon>Embryophyta</taxon>
        <taxon>Tracheophyta</taxon>
        <taxon>Spermatophyta</taxon>
        <taxon>Magnoliopsida</taxon>
        <taxon>Liliopsida</taxon>
        <taxon>Poales</taxon>
        <taxon>Poaceae</taxon>
        <taxon>BOP clade</taxon>
        <taxon>Oryzoideae</taxon>
        <taxon>Oryzeae</taxon>
        <taxon>Oryzinae</taxon>
        <taxon>Oryza</taxon>
        <taxon>Oryza sativa</taxon>
    </lineage>
</organism>
<dbReference type="EMBL" id="AP004193">
    <property type="protein sequence ID" value="BAD05266.1"/>
    <property type="molecule type" value="Genomic_DNA"/>
</dbReference>
<evidence type="ECO:0000313" key="3">
    <source>
        <dbReference type="EMBL" id="BAF23644.1"/>
    </source>
</evidence>
<feature type="region of interest" description="Disordered" evidence="1">
    <location>
        <begin position="1"/>
        <end position="31"/>
    </location>
</feature>
<gene>
    <name evidence="3" type="ordered locus">Os08g0392700</name>
    <name evidence="2" type="ORF">OJ1756_G07.11</name>
</gene>
<reference evidence="4" key="6">
    <citation type="journal article" date="2008" name="Nucleic Acids Res.">
        <title>The rice annotation project database (RAP-DB): 2008 update.</title>
        <authorList>
            <consortium name="The rice annotation project (RAP)"/>
        </authorList>
    </citation>
    <scope>GENOME REANNOTATION</scope>
    <source>
        <strain evidence="4">cv. Nipponbare</strain>
    </source>
</reference>
<reference evidence="3" key="5">
    <citation type="journal article" date="2008" name="Nucleic Acids Res.">
        <title>The Rice Annotation Project Database (RAP-DB): 2008 update.</title>
        <authorList>
            <consortium name="The Rice Annotation Project (RAP)"/>
            <person name="Tanaka T."/>
            <person name="Antonio B.A."/>
            <person name="Kikuchi S."/>
            <person name="Matsumoto T."/>
            <person name="Nagamura Y."/>
            <person name="Numa H."/>
            <person name="Sakai H."/>
            <person name="Wu J."/>
            <person name="Itoh T."/>
            <person name="Sasaki T."/>
            <person name="Aono R."/>
            <person name="Fujii Y."/>
            <person name="Habara T."/>
            <person name="Harada E."/>
            <person name="Kanno M."/>
            <person name="Kawahara Y."/>
            <person name="Kawashima H."/>
            <person name="Kubooka H."/>
            <person name="Matsuya A."/>
            <person name="Nakaoka H."/>
            <person name="Saichi N."/>
            <person name="Sanbonmatsu R."/>
            <person name="Sato Y."/>
            <person name="Shinso Y."/>
            <person name="Suzuki M."/>
            <person name="Takeda J."/>
            <person name="Tanino M."/>
            <person name="Todokoro F."/>
            <person name="Yamaguchi K."/>
            <person name="Yamamoto N."/>
            <person name="Yamasaki C."/>
            <person name="Imanishi T."/>
            <person name="Okido T."/>
            <person name="Tada M."/>
            <person name="Ikeo K."/>
            <person name="Tateno Y."/>
            <person name="Gojobori T."/>
            <person name="Lin Y.C."/>
            <person name="Wei F.J."/>
            <person name="Hsing Y.I."/>
            <person name="Zhao Q."/>
            <person name="Han B."/>
            <person name="Kramer M.R."/>
            <person name="McCombie R.W."/>
            <person name="Lonsdale D."/>
            <person name="O'Donovan C.C."/>
            <person name="Whitfield E.J."/>
            <person name="Apweiler R."/>
            <person name="Koyanagi K.O."/>
            <person name="Khurana J.P."/>
            <person name="Raghuvanshi S."/>
            <person name="Singh N.K."/>
            <person name="Tyagi A.K."/>
            <person name="Haberer G."/>
            <person name="Fujisawa M."/>
            <person name="Hosokawa S."/>
            <person name="Ito Y."/>
            <person name="Ikawa H."/>
            <person name="Shibata M."/>
            <person name="Yamamoto M."/>
            <person name="Bruskiewich R.M."/>
            <person name="Hoen D.R."/>
            <person name="Bureau TE."/>
            <person name="Namiki N."/>
            <person name="Ohyanagi H."/>
            <person name="Sakai Y."/>
            <person name="Nobushima S."/>
            <person name="Sakata K."/>
            <person name="Barrero R.A."/>
            <person name="Sato Y."/>
            <person name="Souvorov A."/>
            <person name="Smith-White B."/>
            <person name="Tatusova T."/>
            <person name="An S."/>
            <person name="An G."/>
            <person name="OOta S."/>
            <person name="Fuks G."/>
            <person name="Messing J."/>
            <person name="Christie K.R."/>
            <person name="Lieberherr D."/>
            <person name="Kim H."/>
            <person name="Zuccolo A."/>
            <person name="Wing R.A."/>
            <person name="Nobuta K."/>
            <person name="Green P.J."/>
            <person name="Lu C."/>
            <person name="Meyers BC."/>
            <person name="Chaparro C."/>
            <person name="Piegu B."/>
            <person name="Panaud O."/>
            <person name="Echeverria M."/>
        </authorList>
    </citation>
    <scope>NUCLEOTIDE SEQUENCE</scope>
</reference>
<accession>Q6ZFG0</accession>
<reference evidence="3" key="7">
    <citation type="submission" date="2012-08" db="EMBL/GenBank/DDBJ databases">
        <title>Oryza sativa nipponbare(GA3) genomic DNA, chromosome 8.</title>
        <authorList>
            <consortium name="IRGSP(International Rice Genome Sequencing Project)"/>
        </authorList>
    </citation>
    <scope>NUCLEOTIDE SEQUENCE</scope>
</reference>
<dbReference type="AlphaFoldDB" id="Q6ZFG0"/>
<evidence type="ECO:0000313" key="4">
    <source>
        <dbReference type="Proteomes" id="UP000000763"/>
    </source>
</evidence>
<evidence type="ECO:0000313" key="2">
    <source>
        <dbReference type="EMBL" id="BAD05266.1"/>
    </source>
</evidence>
<reference evidence="3 4" key="2">
    <citation type="journal article" date="2005" name="Nature">
        <title>The map-based sequence of the rice genome.</title>
        <authorList>
            <consortium name="International rice genome sequencing project (IRGSP)"/>
            <person name="Matsumoto T."/>
            <person name="Wu J."/>
            <person name="Kanamori H."/>
            <person name="Katayose Y."/>
            <person name="Fujisawa M."/>
            <person name="Namiki N."/>
            <person name="Mizuno H."/>
            <person name="Yamamoto K."/>
            <person name="Antonio B.A."/>
            <person name="Baba T."/>
            <person name="Sakata K."/>
            <person name="Nagamura Y."/>
            <person name="Aoki H."/>
            <person name="Arikawa K."/>
            <person name="Arita K."/>
            <person name="Bito T."/>
            <person name="Chiden Y."/>
            <person name="Fujitsuka N."/>
            <person name="Fukunaka R."/>
            <person name="Hamada M."/>
            <person name="Harada C."/>
            <person name="Hayashi A."/>
            <person name="Hijishita S."/>
            <person name="Honda M."/>
            <person name="Hosokawa S."/>
            <person name="Ichikawa Y."/>
            <person name="Idonuma A."/>
            <person name="Iijima M."/>
            <person name="Ikeda M."/>
            <person name="Ikeno M."/>
            <person name="Ito K."/>
            <person name="Ito S."/>
            <person name="Ito T."/>
            <person name="Ito Y."/>
            <person name="Ito Y."/>
            <person name="Iwabuchi A."/>
            <person name="Kamiya K."/>
            <person name="Karasawa W."/>
            <person name="Kurita K."/>
            <person name="Katagiri S."/>
            <person name="Kikuta A."/>
            <person name="Kobayashi H."/>
            <person name="Kobayashi N."/>
            <person name="Machita K."/>
            <person name="Maehara T."/>
            <person name="Masukawa M."/>
            <person name="Mizubayashi T."/>
            <person name="Mukai Y."/>
            <person name="Nagasaki H."/>
            <person name="Nagata Y."/>
            <person name="Naito S."/>
            <person name="Nakashima M."/>
            <person name="Nakama Y."/>
            <person name="Nakamichi Y."/>
            <person name="Nakamura M."/>
            <person name="Meguro A."/>
            <person name="Negishi M."/>
            <person name="Ohta I."/>
            <person name="Ohta T."/>
            <person name="Okamoto M."/>
            <person name="Ono N."/>
            <person name="Saji S."/>
            <person name="Sakaguchi M."/>
            <person name="Sakai K."/>
            <person name="Shibata M."/>
            <person name="Shimokawa T."/>
            <person name="Song J."/>
            <person name="Takazaki Y."/>
            <person name="Terasawa K."/>
            <person name="Tsugane M."/>
            <person name="Tsuji K."/>
            <person name="Ueda S."/>
            <person name="Waki K."/>
            <person name="Yamagata H."/>
            <person name="Yamamoto M."/>
            <person name="Yamamoto S."/>
            <person name="Yamane H."/>
            <person name="Yoshiki S."/>
            <person name="Yoshihara R."/>
            <person name="Yukawa K."/>
            <person name="Zhong H."/>
            <person name="Yano M."/>
            <person name="Yuan Q."/>
            <person name="Ouyang S."/>
            <person name="Liu J."/>
            <person name="Jones K.M."/>
            <person name="Gansberger K."/>
            <person name="Moffat K."/>
            <person name="Hill J."/>
            <person name="Bera J."/>
            <person name="Fadrosh D."/>
            <person name="Jin S."/>
            <person name="Johri S."/>
            <person name="Kim M."/>
            <person name="Overton L."/>
            <person name="Reardon M."/>
            <person name="Tsitrin T."/>
            <person name="Vuong H."/>
            <person name="Weaver B."/>
            <person name="Ciecko A."/>
            <person name="Tallon L."/>
            <person name="Jackson J."/>
            <person name="Pai G."/>
            <person name="Aken S.V."/>
            <person name="Utterback T."/>
            <person name="Reidmuller S."/>
            <person name="Feldblyum T."/>
            <person name="Hsiao J."/>
            <person name="Zismann V."/>
            <person name="Iobst S."/>
            <person name="de Vazeille A.R."/>
            <person name="Buell C.R."/>
            <person name="Ying K."/>
            <person name="Li Y."/>
            <person name="Lu T."/>
            <person name="Huang Y."/>
            <person name="Zhao Q."/>
            <person name="Feng Q."/>
            <person name="Zhang L."/>
            <person name="Zhu J."/>
            <person name="Weng Q."/>
            <person name="Mu J."/>
            <person name="Lu Y."/>
            <person name="Fan D."/>
            <person name="Liu Y."/>
            <person name="Guan J."/>
            <person name="Zhang Y."/>
            <person name="Yu S."/>
            <person name="Liu X."/>
            <person name="Zhang Y."/>
            <person name="Hong G."/>
            <person name="Han B."/>
            <person name="Choisne N."/>
            <person name="Demange N."/>
            <person name="Orjeda G."/>
            <person name="Samain S."/>
            <person name="Cattolico L."/>
            <person name="Pelletier E."/>
            <person name="Couloux A."/>
            <person name="Segurens B."/>
            <person name="Wincker P."/>
            <person name="D'Hont A."/>
            <person name="Scarpelli C."/>
            <person name="Weissenbach J."/>
            <person name="Salanoubat M."/>
            <person name="Quetier F."/>
            <person name="Yu Y."/>
            <person name="Kim H.R."/>
            <person name="Rambo T."/>
            <person name="Currie J."/>
            <person name="Collura K."/>
            <person name="Luo M."/>
            <person name="Yang T."/>
            <person name="Ammiraju J.S.S."/>
            <person name="Engler F."/>
            <person name="Soderlund C."/>
            <person name="Wing R.A."/>
            <person name="Palmer L.E."/>
            <person name="de la Bastide M."/>
            <person name="Spiegel L."/>
            <person name="Nascimento L."/>
            <person name="Zutavern T."/>
            <person name="O'Shaughnessy A."/>
            <person name="Dike S."/>
            <person name="Dedhia N."/>
            <person name="Preston R."/>
            <person name="Balija V."/>
            <person name="McCombie W.R."/>
            <person name="Chow T."/>
            <person name="Chen H."/>
            <person name="Chung M."/>
            <person name="Chen C."/>
            <person name="Shaw J."/>
            <person name="Wu H."/>
            <person name="Hsiao K."/>
            <person name="Chao Y."/>
            <person name="Chu M."/>
            <person name="Cheng C."/>
            <person name="Hour A."/>
            <person name="Lee P."/>
            <person name="Lin S."/>
            <person name="Lin Y."/>
            <person name="Liou J."/>
            <person name="Liu S."/>
            <person name="Hsing Y."/>
            <person name="Raghuvanshi S."/>
            <person name="Mohanty A."/>
            <person name="Bharti A.K."/>
            <person name="Gaur A."/>
            <person name="Gupta V."/>
            <person name="Kumar D."/>
            <person name="Ravi V."/>
            <person name="Vij S."/>
            <person name="Kapur A."/>
            <person name="Khurana P."/>
            <person name="Khurana P."/>
            <person name="Khurana J.P."/>
            <person name="Tyagi A.K."/>
            <person name="Gaikwad K."/>
            <person name="Singh A."/>
            <person name="Dalal V."/>
            <person name="Srivastava S."/>
            <person name="Dixit A."/>
            <person name="Pal A.K."/>
            <person name="Ghazi I.A."/>
            <person name="Yadav M."/>
            <person name="Pandit A."/>
            <person name="Bhargava A."/>
            <person name="Sureshbabu K."/>
            <person name="Batra K."/>
            <person name="Sharma T.R."/>
            <person name="Mohapatra T."/>
            <person name="Singh N.K."/>
            <person name="Messing J."/>
            <person name="Nelson A.B."/>
            <person name="Fuks G."/>
            <person name="Kavchok S."/>
            <person name="Keizer G."/>
            <person name="Linton E."/>
            <person name="Llaca V."/>
            <person name="Song R."/>
            <person name="Tanyolac B."/>
            <person name="Young S."/>
            <person name="Ho-Il K."/>
            <person name="Hahn J.H."/>
            <person name="Sangsakoo G."/>
            <person name="Vanavichit A."/>
            <person name="de Mattos Luiz.A.T."/>
            <person name="Zimmer P.D."/>
            <person name="Malone G."/>
            <person name="Dellagostin O."/>
            <person name="de Oliveira A.C."/>
            <person name="Bevan M."/>
            <person name="Bancroft I."/>
            <person name="Minx P."/>
            <person name="Cordum H."/>
            <person name="Wilson R."/>
            <person name="Cheng Z."/>
            <person name="Jin W."/>
            <person name="Jiang J."/>
            <person name="Leong S.A."/>
            <person name="Iwama H."/>
            <person name="Gojobori T."/>
            <person name="Itoh T."/>
            <person name="Niimura Y."/>
            <person name="Fujii Y."/>
            <person name="Habara T."/>
            <person name="Sakai H."/>
            <person name="Sato Y."/>
            <person name="Wilson G."/>
            <person name="Kumar K."/>
            <person name="McCouch S."/>
            <person name="Juretic N."/>
            <person name="Hoen D."/>
            <person name="Wright S."/>
            <person name="Bruskiewich R."/>
            <person name="Bureau T."/>
            <person name="Miyao A."/>
            <person name="Hirochika H."/>
            <person name="Nishikawa T."/>
            <person name="Kadowaki K."/>
            <person name="Sugiura M."/>
            <person name="Burr B."/>
            <person name="Sasaki T."/>
        </authorList>
    </citation>
    <scope>NUCLEOTIDE SEQUENCE [LARGE SCALE GENOMIC DNA]</scope>
    <source>
        <strain evidence="4">cv. Nipponbare</strain>
    </source>
</reference>
<dbReference type="KEGG" id="dosa:Os08g0392700"/>
<reference evidence="3" key="8">
    <citation type="submission" date="2012-08" db="EMBL/GenBank/DDBJ databases">
        <title>The Second Rice Annotation Project Meeting (RAP2).</title>
        <authorList>
            <consortium name="The Rice Annotation Project (RAP)"/>
        </authorList>
    </citation>
    <scope>NUCLEOTIDE SEQUENCE</scope>
</reference>
<reference evidence="3" key="4">
    <citation type="journal article" date="2007" name="Genome Res.">
        <title>Curated Genome Annotation of Oryza sativa ssp. japonica and Comparative Genome Analysis with Arabidopsis thaliana.</title>
        <authorList>
            <consortium name="The Rice Annotation Project (RAP)"/>
            <person name="Itoh T."/>
            <person name="Tanaka T."/>
            <person name="Barrero R.A."/>
            <person name="Yamasaki C."/>
            <person name="Fujii Y."/>
            <person name="Hilton P.B."/>
            <person name="Antonio B.A."/>
            <person name="Aono H."/>
            <person name="Apweiler R."/>
            <person name="Bruskiewich R."/>
            <person name="Bureau T."/>
            <person name="Burr F."/>
            <person name="Costa de Oliveira A."/>
            <person name="Fuks G."/>
            <person name="Habara T."/>
            <person name="Haberer G."/>
            <person name="Han B."/>
            <person name="Harada E."/>
            <person name="Hiraki A.T."/>
            <person name="Hirochika H."/>
            <person name="Hoen D."/>
            <person name="Hokari H."/>
            <person name="Hosokawa S."/>
            <person name="Hsing Y."/>
            <person name="Ikawa H."/>
            <person name="Ikeo K."/>
            <person name="Imanishi T."/>
            <person name="Ito Y."/>
            <person name="Jaiswal P."/>
            <person name="Kanno M."/>
            <person name="Kawahara Y."/>
            <person name="Kawamura T."/>
            <person name="Kawashima H."/>
            <person name="Khurana J.P."/>
            <person name="Kikuchi S."/>
            <person name="Komatsu S."/>
            <person name="Koyanagi K.O."/>
            <person name="Kubooka H."/>
            <person name="Lieberherr D."/>
            <person name="Lin Y.C."/>
            <person name="Lonsdale D."/>
            <person name="Matsumoto T."/>
            <person name="Matsuya A."/>
            <person name="McCombie W.R."/>
            <person name="Messing J."/>
            <person name="Miyao A."/>
            <person name="Mulder N."/>
            <person name="Nagamura Y."/>
            <person name="Nam J."/>
            <person name="Namiki N."/>
            <person name="Numa H."/>
            <person name="Nurimoto S."/>
            <person name="O'donovan C."/>
            <person name="Ohyanagi H."/>
            <person name="Okido T."/>
            <person name="Oota S."/>
            <person name="Osato N."/>
            <person name="Palmer L.E."/>
            <person name="Quetier F."/>
            <person name="Raghuvanshi S."/>
            <person name="Saichi N."/>
            <person name="Sakai H."/>
            <person name="Sakai Y."/>
            <person name="Sakata K."/>
            <person name="Sakurai T."/>
            <person name="Sato F."/>
            <person name="Sato Y."/>
            <person name="Schoof H."/>
            <person name="Seki M."/>
            <person name="Shibata M."/>
            <person name="Shimizu Y."/>
            <person name="Shinozaki K."/>
            <person name="Shinso Y."/>
            <person name="Singh N.K."/>
            <person name="Smith-White B."/>
            <person name="Takeda J."/>
            <person name="Tanino M."/>
            <person name="Tatusova T."/>
            <person name="Thongjuea S."/>
            <person name="Todokoro F."/>
            <person name="Tsugane M."/>
            <person name="Tyagi A.K."/>
            <person name="Vanavichit A."/>
            <person name="Wang A."/>
            <person name="Wing R.A."/>
            <person name="Yamaguchi K."/>
            <person name="Yamamoto M."/>
            <person name="Yamamoto N."/>
            <person name="Yu Y."/>
            <person name="Zhang H."/>
            <person name="Zhao Q."/>
            <person name="Higo K."/>
            <person name="Burr B."/>
            <person name="Gojobori T."/>
            <person name="Sasaki T."/>
        </authorList>
    </citation>
    <scope>NUCLEOTIDE SEQUENCE</scope>
</reference>
<reference evidence="2" key="1">
    <citation type="submission" date="2001-09" db="EMBL/GenBank/DDBJ databases">
        <title>Oryza sativa nipponbare(GA3) genomic DNA, chromosome 8, BAC clone:OJ1756_G07.</title>
        <authorList>
            <person name="Sasaki T."/>
            <person name="Matsumoto T."/>
            <person name="Yamamoto K."/>
        </authorList>
    </citation>
    <scope>NUCLEOTIDE SEQUENCE</scope>
</reference>
<sequence>MRARSSGASAVLMGATRTAGPPLRRTPTADPVCPSSLFPTVQSRWWRKFI</sequence>
<name>Q6ZFG0_ORYSJ</name>
<reference evidence="3" key="3">
    <citation type="journal article" date="2006" name="Nucleic Acids Res.">
        <title>The Rice Annotation Project Database (RAP-DB): hub for Oryza sativa ssp. japonica genome information.</title>
        <authorList>
            <person name="Ohyanagi H."/>
            <person name="Tanaka T."/>
            <person name="Sakai H."/>
            <person name="Shigemoto Y."/>
            <person name="Yamaguchi K."/>
            <person name="Habara T."/>
            <person name="Fujii Y."/>
            <person name="Antonio B.A."/>
            <person name="Nagamura Y."/>
            <person name="Imanishi T."/>
            <person name="Ikeo K."/>
            <person name="Itoh T."/>
            <person name="Gojobori T."/>
            <person name="Sasaki T."/>
        </authorList>
    </citation>
    <scope>NUCLEOTIDE SEQUENCE</scope>
</reference>
<evidence type="ECO:0000256" key="1">
    <source>
        <dbReference type="SAM" id="MobiDB-lite"/>
    </source>
</evidence>
<proteinExistence type="predicted"/>